<feature type="compositionally biased region" description="Polar residues" evidence="2">
    <location>
        <begin position="78"/>
        <end position="88"/>
    </location>
</feature>
<evidence type="ECO:0000313" key="7">
    <source>
        <dbReference type="Proteomes" id="UP000321947"/>
    </source>
</evidence>
<feature type="domain" description="CCHC-type" evidence="3">
    <location>
        <begin position="127"/>
        <end position="141"/>
    </location>
</feature>
<evidence type="ECO:0000313" key="5">
    <source>
        <dbReference type="EMBL" id="TYK22713.1"/>
    </source>
</evidence>
<name>A0A5A7UIC9_CUCMM</name>
<dbReference type="PANTHER" id="PTHR34482:SF36">
    <property type="entry name" value="RETROTRANSPOSON GAG DOMAIN-CONTAINING PROTEIN"/>
    <property type="match status" value="1"/>
</dbReference>
<dbReference type="InterPro" id="IPR036875">
    <property type="entry name" value="Znf_CCHC_sf"/>
</dbReference>
<dbReference type="Pfam" id="PF00098">
    <property type="entry name" value="zf-CCHC"/>
    <property type="match status" value="1"/>
</dbReference>
<dbReference type="AlphaFoldDB" id="A0A5A7UIC9"/>
<keyword evidence="1" id="KW-0862">Zinc</keyword>
<dbReference type="Gene3D" id="4.10.60.10">
    <property type="entry name" value="Zinc finger, CCHC-type"/>
    <property type="match status" value="1"/>
</dbReference>
<evidence type="ECO:0000256" key="2">
    <source>
        <dbReference type="SAM" id="MobiDB-lite"/>
    </source>
</evidence>
<evidence type="ECO:0000259" key="3">
    <source>
        <dbReference type="PROSITE" id="PS50158"/>
    </source>
</evidence>
<dbReference type="InterPro" id="IPR001878">
    <property type="entry name" value="Znf_CCHC"/>
</dbReference>
<protein>
    <submittedName>
        <fullName evidence="4">Zf-CCHC domain-containing protein</fullName>
    </submittedName>
</protein>
<dbReference type="PANTHER" id="PTHR34482">
    <property type="entry name" value="DNA DAMAGE-INDUCIBLE PROTEIN 1-LIKE"/>
    <property type="match status" value="1"/>
</dbReference>
<dbReference type="SUPFAM" id="SSF57756">
    <property type="entry name" value="Retrovirus zinc finger-like domains"/>
    <property type="match status" value="1"/>
</dbReference>
<feature type="compositionally biased region" description="Low complexity" evidence="2">
    <location>
        <begin position="91"/>
        <end position="107"/>
    </location>
</feature>
<feature type="compositionally biased region" description="Basic and acidic residues" evidence="2">
    <location>
        <begin position="184"/>
        <end position="195"/>
    </location>
</feature>
<dbReference type="Proteomes" id="UP000321947">
    <property type="component" value="Unassembled WGS sequence"/>
</dbReference>
<dbReference type="EMBL" id="SSTD01004900">
    <property type="protein sequence ID" value="TYK22713.1"/>
    <property type="molecule type" value="Genomic_DNA"/>
</dbReference>
<feature type="compositionally biased region" description="Polar residues" evidence="2">
    <location>
        <begin position="158"/>
        <end position="167"/>
    </location>
</feature>
<dbReference type="PROSITE" id="PS50158">
    <property type="entry name" value="ZF_CCHC"/>
    <property type="match status" value="1"/>
</dbReference>
<organism evidence="4 6">
    <name type="scientific">Cucumis melo var. makuwa</name>
    <name type="common">Oriental melon</name>
    <dbReference type="NCBI Taxonomy" id="1194695"/>
    <lineage>
        <taxon>Eukaryota</taxon>
        <taxon>Viridiplantae</taxon>
        <taxon>Streptophyta</taxon>
        <taxon>Embryophyta</taxon>
        <taxon>Tracheophyta</taxon>
        <taxon>Spermatophyta</taxon>
        <taxon>Magnoliopsida</taxon>
        <taxon>eudicotyledons</taxon>
        <taxon>Gunneridae</taxon>
        <taxon>Pentapetalae</taxon>
        <taxon>rosids</taxon>
        <taxon>fabids</taxon>
        <taxon>Cucurbitales</taxon>
        <taxon>Cucurbitaceae</taxon>
        <taxon>Benincaseae</taxon>
        <taxon>Cucumis</taxon>
    </lineage>
</organism>
<reference evidence="6 7" key="1">
    <citation type="submission" date="2019-08" db="EMBL/GenBank/DDBJ databases">
        <title>Draft genome sequences of two oriental melons (Cucumis melo L. var makuwa).</title>
        <authorList>
            <person name="Kwon S.-Y."/>
        </authorList>
    </citation>
    <scope>NUCLEOTIDE SEQUENCE [LARGE SCALE GENOMIC DNA]</scope>
    <source>
        <strain evidence="7">cv. Chang Bougi</strain>
        <strain evidence="6">cv. SW 3</strain>
        <tissue evidence="4">Leaf</tissue>
    </source>
</reference>
<dbReference type="GO" id="GO:0003676">
    <property type="term" value="F:nucleic acid binding"/>
    <property type="evidence" value="ECO:0007669"/>
    <property type="project" value="InterPro"/>
</dbReference>
<evidence type="ECO:0000313" key="4">
    <source>
        <dbReference type="EMBL" id="KAA0054924.1"/>
    </source>
</evidence>
<keyword evidence="1" id="KW-0479">Metal-binding</keyword>
<dbReference type="Proteomes" id="UP000321393">
    <property type="component" value="Unassembled WGS sequence"/>
</dbReference>
<accession>A0A5A7UIC9</accession>
<dbReference type="OrthoDB" id="3863715at2759"/>
<comment type="caution">
    <text evidence="4">The sequence shown here is derived from an EMBL/GenBank/DDBJ whole genome shotgun (WGS) entry which is preliminary data.</text>
</comment>
<feature type="region of interest" description="Disordered" evidence="2">
    <location>
        <begin position="76"/>
        <end position="107"/>
    </location>
</feature>
<gene>
    <name evidence="5" type="ORF">E5676_scaffold1163G00330</name>
    <name evidence="4" type="ORF">E6C27_scaffold43052G00550</name>
</gene>
<dbReference type="GO" id="GO:0008270">
    <property type="term" value="F:zinc ion binding"/>
    <property type="evidence" value="ECO:0007669"/>
    <property type="project" value="UniProtKB-KW"/>
</dbReference>
<dbReference type="EMBL" id="SSTE01008633">
    <property type="protein sequence ID" value="KAA0054924.1"/>
    <property type="molecule type" value="Genomic_DNA"/>
</dbReference>
<feature type="region of interest" description="Disordered" evidence="2">
    <location>
        <begin position="158"/>
        <end position="195"/>
    </location>
</feature>
<evidence type="ECO:0000256" key="1">
    <source>
        <dbReference type="PROSITE-ProRule" id="PRU00047"/>
    </source>
</evidence>
<proteinExistence type="predicted"/>
<dbReference type="SMART" id="SM00343">
    <property type="entry name" value="ZnF_C2HC"/>
    <property type="match status" value="1"/>
</dbReference>
<sequence>MTVAEYEKKYIKLSKYATSVIEDEAERCKRFKEGLRGEICTPVTACVDWNDFSKLVEATLRVDKCLNERKSERKASKNVRTFSSSMHRNQPGVHRSSVSSHSISPIEGSHVAQSNRVVLEFGKSSVCYNCGKPGHYRRDCPHLIPESNTIMKTTSQIVNQQPRTTRTSCKGSSGGKQKGPVGHSRQERKVFAMTQ</sequence>
<evidence type="ECO:0000313" key="6">
    <source>
        <dbReference type="Proteomes" id="UP000321393"/>
    </source>
</evidence>
<keyword evidence="1" id="KW-0863">Zinc-finger</keyword>